<dbReference type="SUPFAM" id="SSF101473">
    <property type="entry name" value="DhaL-like"/>
    <property type="match status" value="1"/>
</dbReference>
<dbReference type="EMBL" id="JAVDYJ010000001">
    <property type="protein sequence ID" value="MDR7346888.1"/>
    <property type="molecule type" value="Genomic_DNA"/>
</dbReference>
<evidence type="ECO:0000313" key="2">
    <source>
        <dbReference type="EMBL" id="MDR7346888.1"/>
    </source>
</evidence>
<dbReference type="InterPro" id="IPR036117">
    <property type="entry name" value="DhaL_dom_sf"/>
</dbReference>
<dbReference type="SMART" id="SM01120">
    <property type="entry name" value="Dak2"/>
    <property type="match status" value="1"/>
</dbReference>
<gene>
    <name evidence="2" type="ORF">J2S62_001145</name>
</gene>
<dbReference type="InterPro" id="IPR004007">
    <property type="entry name" value="DhaL_dom"/>
</dbReference>
<name>A0ABU2AZW1_9MICC</name>
<dbReference type="InterPro" id="IPR048394">
    <property type="entry name" value="FakA-like_M"/>
</dbReference>
<dbReference type="Pfam" id="PF02734">
    <property type="entry name" value="Dak2"/>
    <property type="match status" value="1"/>
</dbReference>
<feature type="domain" description="DhaL" evidence="1">
    <location>
        <begin position="21"/>
        <end position="225"/>
    </location>
</feature>
<dbReference type="InterPro" id="IPR050270">
    <property type="entry name" value="DegV_domain_contain"/>
</dbReference>
<evidence type="ECO:0000259" key="1">
    <source>
        <dbReference type="PROSITE" id="PS51480"/>
    </source>
</evidence>
<dbReference type="PANTHER" id="PTHR33434">
    <property type="entry name" value="DEGV DOMAIN-CONTAINING PROTEIN DR_1986-RELATED"/>
    <property type="match status" value="1"/>
</dbReference>
<comment type="caution">
    <text evidence="2">The sequence shown here is derived from an EMBL/GenBank/DDBJ whole genome shotgun (WGS) entry which is preliminary data.</text>
</comment>
<dbReference type="PANTHER" id="PTHR33434:SF4">
    <property type="entry name" value="PHOSPHATASE PROTEIN"/>
    <property type="match status" value="1"/>
</dbReference>
<evidence type="ECO:0000313" key="3">
    <source>
        <dbReference type="Proteomes" id="UP001183794"/>
    </source>
</evidence>
<dbReference type="PROSITE" id="PS51480">
    <property type="entry name" value="DHAL"/>
    <property type="match status" value="1"/>
</dbReference>
<dbReference type="Pfam" id="PF21645">
    <property type="entry name" value="FakA-like_M"/>
    <property type="match status" value="1"/>
</dbReference>
<dbReference type="Proteomes" id="UP001183794">
    <property type="component" value="Unassembled WGS sequence"/>
</dbReference>
<sequence>MTEVKQQPPSTGAQQDHGSAKLIFNWLKLAESALGNNSDRLNAINIFPVPDGDTGSNLYHTVAAATRALHEVDEDASAGQALTTAATAALDHAQGNSGTLIAVMLNALAEPLTHAPRLTAPLLALGLQRARAAAWAALSDPQEGTMLTILDTAAATAANYRGSITELPEDAQNSRKTLGEMTSRIVETTWLAVEETENQLTQLSEAQVVDAGATGLLLVFDALRATVKGESLDPEILESIHGFHVDHPHVHQDMEVAEAYEVMCSLQLTPLDAATLRIGLNEVGNSVIMTPINTEEDANGTIRWRVHVHVAEPDDAMRLINPLGVTENLAITPLHTNTLSQEQHLCSTSAEASTEEHS</sequence>
<accession>A0ABU2AZW1</accession>
<protein>
    <submittedName>
        <fullName evidence="2">Dihydroxyacetone kinase-like predicted kinase</fullName>
    </submittedName>
</protein>
<dbReference type="Gene3D" id="1.25.40.340">
    <property type="match status" value="1"/>
</dbReference>
<reference evidence="2 3" key="1">
    <citation type="submission" date="2023-07" db="EMBL/GenBank/DDBJ databases">
        <title>Sequencing the genomes of 1000 actinobacteria strains.</title>
        <authorList>
            <person name="Klenk H.-P."/>
        </authorList>
    </citation>
    <scope>NUCLEOTIDE SEQUENCE [LARGE SCALE GENOMIC DNA]</scope>
    <source>
        <strain evidence="2 3">DSM 22966</strain>
    </source>
</reference>
<proteinExistence type="predicted"/>
<keyword evidence="3" id="KW-1185">Reference proteome</keyword>
<dbReference type="RefSeq" id="WP_310172417.1">
    <property type="nucleotide sequence ID" value="NZ_BAABHE010000002.1"/>
</dbReference>
<organism evidence="2 3">
    <name type="scientific">Enteractinococcus fodinae</name>
    <dbReference type="NCBI Taxonomy" id="684663"/>
    <lineage>
        <taxon>Bacteria</taxon>
        <taxon>Bacillati</taxon>
        <taxon>Actinomycetota</taxon>
        <taxon>Actinomycetes</taxon>
        <taxon>Micrococcales</taxon>
        <taxon>Micrococcaceae</taxon>
    </lineage>
</organism>